<dbReference type="Gene3D" id="1.10.340.70">
    <property type="match status" value="1"/>
</dbReference>
<accession>A0A8X6LWH8</accession>
<comment type="caution">
    <text evidence="2">The sequence shown here is derived from an EMBL/GenBank/DDBJ whole genome shotgun (WGS) entry which is preliminary data.</text>
</comment>
<dbReference type="Pfam" id="PF17921">
    <property type="entry name" value="Integrase_H2C2"/>
    <property type="match status" value="1"/>
</dbReference>
<dbReference type="InterPro" id="IPR041588">
    <property type="entry name" value="Integrase_H2C2"/>
</dbReference>
<dbReference type="PANTHER" id="PTHR47266">
    <property type="entry name" value="ENDONUCLEASE-RELATED"/>
    <property type="match status" value="1"/>
</dbReference>
<keyword evidence="3" id="KW-1185">Reference proteome</keyword>
<dbReference type="OrthoDB" id="6425627at2759"/>
<feature type="domain" description="Integrase zinc-binding" evidence="1">
    <location>
        <begin position="36"/>
        <end position="91"/>
    </location>
</feature>
<dbReference type="AlphaFoldDB" id="A0A8X6LWH8"/>
<evidence type="ECO:0000259" key="1">
    <source>
        <dbReference type="Pfam" id="PF17921"/>
    </source>
</evidence>
<dbReference type="InterPro" id="IPR052160">
    <property type="entry name" value="Gypsy_RT_Integrase-like"/>
</dbReference>
<protein>
    <submittedName>
        <fullName evidence="2">Pro-Pol polyprotein</fullName>
    </submittedName>
</protein>
<sequence>MYSELKKFKVEAKRITLGSESSVLCDTSTSVIHPIVPKTLRRKVFDVLHGNLRPSVRATIDLIRKRYFWPSLRKCCANWAKSCLQCQHSKVQRHVHGPFGNYDLSQDIFLFIRIDIIGPLPSSRGYTFCLTCIDRYIIWSP</sequence>
<evidence type="ECO:0000313" key="2">
    <source>
        <dbReference type="EMBL" id="GFR23212.1"/>
    </source>
</evidence>
<dbReference type="EMBL" id="BMAO01028266">
    <property type="protein sequence ID" value="GFR23212.1"/>
    <property type="molecule type" value="Genomic_DNA"/>
</dbReference>
<organism evidence="2 3">
    <name type="scientific">Trichonephila clavata</name>
    <name type="common">Joro spider</name>
    <name type="synonym">Nephila clavata</name>
    <dbReference type="NCBI Taxonomy" id="2740835"/>
    <lineage>
        <taxon>Eukaryota</taxon>
        <taxon>Metazoa</taxon>
        <taxon>Ecdysozoa</taxon>
        <taxon>Arthropoda</taxon>
        <taxon>Chelicerata</taxon>
        <taxon>Arachnida</taxon>
        <taxon>Araneae</taxon>
        <taxon>Araneomorphae</taxon>
        <taxon>Entelegynae</taxon>
        <taxon>Araneoidea</taxon>
        <taxon>Nephilidae</taxon>
        <taxon>Trichonephila</taxon>
    </lineage>
</organism>
<reference evidence="2" key="1">
    <citation type="submission" date="2020-07" db="EMBL/GenBank/DDBJ databases">
        <title>Multicomponent nature underlies the extraordinary mechanical properties of spider dragline silk.</title>
        <authorList>
            <person name="Kono N."/>
            <person name="Nakamura H."/>
            <person name="Mori M."/>
            <person name="Yoshida Y."/>
            <person name="Ohtoshi R."/>
            <person name="Malay A.D."/>
            <person name="Moran D.A.P."/>
            <person name="Tomita M."/>
            <person name="Numata K."/>
            <person name="Arakawa K."/>
        </authorList>
    </citation>
    <scope>NUCLEOTIDE SEQUENCE</scope>
</reference>
<dbReference type="Proteomes" id="UP000887116">
    <property type="component" value="Unassembled WGS sequence"/>
</dbReference>
<name>A0A8X6LWH8_TRICU</name>
<proteinExistence type="predicted"/>
<gene>
    <name evidence="2" type="primary">pol_278</name>
    <name evidence="2" type="ORF">TNCT_714851</name>
</gene>
<evidence type="ECO:0000313" key="3">
    <source>
        <dbReference type="Proteomes" id="UP000887116"/>
    </source>
</evidence>